<dbReference type="Gene3D" id="3.40.140.10">
    <property type="entry name" value="Cytidine Deaminase, domain 2"/>
    <property type="match status" value="1"/>
</dbReference>
<reference evidence="2" key="1">
    <citation type="submission" date="2017-09" db="EMBL/GenBank/DDBJ databases">
        <title>Depth-based differentiation of microbial function through sediment-hosted aquifers and enrichment of novel symbionts in the deep terrestrial subsurface.</title>
        <authorList>
            <person name="Probst A.J."/>
            <person name="Ladd B."/>
            <person name="Jarett J.K."/>
            <person name="Geller-Mcgrath D.E."/>
            <person name="Sieber C.M.K."/>
            <person name="Emerson J.B."/>
            <person name="Anantharaman K."/>
            <person name="Thomas B.C."/>
            <person name="Malmstrom R."/>
            <person name="Stieglmeier M."/>
            <person name="Klingl A."/>
            <person name="Woyke T."/>
            <person name="Ryan C.M."/>
            <person name="Banfield J.F."/>
        </authorList>
    </citation>
    <scope>NUCLEOTIDE SEQUENCE [LARGE SCALE GENOMIC DNA]</scope>
</reference>
<accession>A0A2M7V6Z0</accession>
<evidence type="ECO:0000313" key="1">
    <source>
        <dbReference type="EMBL" id="PIZ94454.1"/>
    </source>
</evidence>
<proteinExistence type="predicted"/>
<comment type="caution">
    <text evidence="1">The sequence shown here is derived from an EMBL/GenBank/DDBJ whole genome shotgun (WGS) entry which is preliminary data.</text>
</comment>
<dbReference type="Proteomes" id="UP000228750">
    <property type="component" value="Unassembled WGS sequence"/>
</dbReference>
<dbReference type="EMBL" id="PFPJ01000011">
    <property type="protein sequence ID" value="PIZ94454.1"/>
    <property type="molecule type" value="Genomic_DNA"/>
</dbReference>
<name>A0A2M7V6Z0_9BACT</name>
<dbReference type="AlphaFoldDB" id="A0A2M7V6Z0"/>
<gene>
    <name evidence="1" type="ORF">COX82_00660</name>
</gene>
<evidence type="ECO:0000313" key="2">
    <source>
        <dbReference type="Proteomes" id="UP000228750"/>
    </source>
</evidence>
<dbReference type="GO" id="GO:0003824">
    <property type="term" value="F:catalytic activity"/>
    <property type="evidence" value="ECO:0007669"/>
    <property type="project" value="InterPro"/>
</dbReference>
<protein>
    <submittedName>
        <fullName evidence="1">Uncharacterized protein</fullName>
    </submittedName>
</protein>
<sequence length="203" mass="22978">MELTRSEMNFHKFEKGVTEKVIEENKERFRDDIDRMIASAIYQAEHEANSHRKFHVGAVAATYDMGTHEYQVGGSGNYKPWEVRPEGEEKACAERLATEDARNDDTVYVVGIVIASKETHADPNAHAEHPTLHPCPECQQMFADNPGTFRDDTLLVTVHYTVEEVLNDDGTSDMKAKVVSREMFTLPEFHDLHITQKGDASLN</sequence>
<dbReference type="SUPFAM" id="SSF53927">
    <property type="entry name" value="Cytidine deaminase-like"/>
    <property type="match status" value="1"/>
</dbReference>
<dbReference type="InterPro" id="IPR016193">
    <property type="entry name" value="Cytidine_deaminase-like"/>
</dbReference>
<organism evidence="1 2">
    <name type="scientific">Candidatus Magasanikbacteria bacterium CG_4_10_14_0_2_um_filter_41_10</name>
    <dbReference type="NCBI Taxonomy" id="1974638"/>
    <lineage>
        <taxon>Bacteria</taxon>
        <taxon>Candidatus Magasanikiibacteriota</taxon>
    </lineage>
</organism>